<accession>F6W7X1</accession>
<dbReference type="InterPro" id="IPR029309">
    <property type="entry name" value="CaRF"/>
</dbReference>
<reference evidence="1" key="3">
    <citation type="submission" date="2025-08" db="UniProtKB">
        <authorList>
            <consortium name="Ensembl"/>
        </authorList>
    </citation>
    <scope>IDENTIFICATION</scope>
</reference>
<dbReference type="Pfam" id="PF15299">
    <property type="entry name" value="ALS2CR8"/>
    <property type="match status" value="1"/>
</dbReference>
<dbReference type="EMBL" id="EAAA01001424">
    <property type="status" value="NOT_ANNOTATED_CDS"/>
    <property type="molecule type" value="Genomic_DNA"/>
</dbReference>
<dbReference type="GO" id="GO:0003700">
    <property type="term" value="F:DNA-binding transcription factor activity"/>
    <property type="evidence" value="ECO:0007669"/>
    <property type="project" value="InterPro"/>
</dbReference>
<dbReference type="OMA" id="DRIYWEF"/>
<evidence type="ECO:0000313" key="1">
    <source>
        <dbReference type="Ensembl" id="ENSCINP00000021987.2"/>
    </source>
</evidence>
<dbReference type="HOGENOM" id="CLU_108294_0_0_1"/>
<organism evidence="1 2">
    <name type="scientific">Ciona intestinalis</name>
    <name type="common">Transparent sea squirt</name>
    <name type="synonym">Ascidia intestinalis</name>
    <dbReference type="NCBI Taxonomy" id="7719"/>
    <lineage>
        <taxon>Eukaryota</taxon>
        <taxon>Metazoa</taxon>
        <taxon>Chordata</taxon>
        <taxon>Tunicata</taxon>
        <taxon>Ascidiacea</taxon>
        <taxon>Phlebobranchia</taxon>
        <taxon>Cionidae</taxon>
        <taxon>Ciona</taxon>
    </lineage>
</organism>
<dbReference type="PANTHER" id="PTHR47456">
    <property type="entry name" value="PHD-TYPE DOMAIN-CONTAINING PROTEIN"/>
    <property type="match status" value="1"/>
</dbReference>
<dbReference type="PANTHER" id="PTHR47456:SF1">
    <property type="entry name" value="PHD-TYPE DOMAIN-CONTAINING PROTEIN"/>
    <property type="match status" value="1"/>
</dbReference>
<protein>
    <submittedName>
        <fullName evidence="1">Uncharacterized protein</fullName>
    </submittedName>
</protein>
<evidence type="ECO:0000313" key="2">
    <source>
        <dbReference type="Proteomes" id="UP000008144"/>
    </source>
</evidence>
<keyword evidence="2" id="KW-1185">Reference proteome</keyword>
<reference evidence="1" key="4">
    <citation type="submission" date="2025-09" db="UniProtKB">
        <authorList>
            <consortium name="Ensembl"/>
        </authorList>
    </citation>
    <scope>IDENTIFICATION</scope>
</reference>
<dbReference type="Proteomes" id="UP000008144">
    <property type="component" value="Chromosome 2"/>
</dbReference>
<dbReference type="Ensembl" id="ENSCINT00000022233.2">
    <property type="protein sequence ID" value="ENSCINP00000021987.2"/>
    <property type="gene ID" value="ENSCING00000011530.2"/>
</dbReference>
<dbReference type="InParanoid" id="F6W7X1"/>
<reference evidence="1" key="2">
    <citation type="journal article" date="2008" name="Genome Biol.">
        <title>Improved genome assembly and evidence-based global gene model set for the chordate Ciona intestinalis: new insight into intron and operon populations.</title>
        <authorList>
            <person name="Satou Y."/>
            <person name="Mineta K."/>
            <person name="Ogasawara M."/>
            <person name="Sasakura Y."/>
            <person name="Shoguchi E."/>
            <person name="Ueno K."/>
            <person name="Yamada L."/>
            <person name="Matsumoto J."/>
            <person name="Wasserscheid J."/>
            <person name="Dewar K."/>
            <person name="Wiley G.B."/>
            <person name="Macmil S.L."/>
            <person name="Roe B.A."/>
            <person name="Zeller R.W."/>
            <person name="Hastings K.E."/>
            <person name="Lemaire P."/>
            <person name="Lindquist E."/>
            <person name="Endo T."/>
            <person name="Hotta K."/>
            <person name="Inaba K."/>
        </authorList>
    </citation>
    <scope>NUCLEOTIDE SEQUENCE [LARGE SCALE GENOMIC DNA]</scope>
    <source>
        <strain evidence="1">wild type</strain>
    </source>
</reference>
<sequence length="223" mass="25762">MACNIEKEEKSVYRVLSMYLNHAEKSGDYVKGSVDGKERLELFLSEYNQSARTKFIIRSSCKKNKEFNLGDANTATESCTRYGRADRIYWEFNNRNLIVPFCGMPFVTKSSQVKHCQFGAQYYKLKEEKQSKLTQSCHVADAHMTSHNDQAVQISSQKRRRLKPSKKRNCPACMYIREVVLFPDFALTTTSCTVSKHVLRKNKSTIIHDLKQAMGERKLNTIH</sequence>
<dbReference type="GeneTree" id="ENSGT00390000013916"/>
<proteinExistence type="predicted"/>
<name>F6W7X1_CIOIN</name>
<reference evidence="2" key="1">
    <citation type="journal article" date="2002" name="Science">
        <title>The draft genome of Ciona intestinalis: insights into chordate and vertebrate origins.</title>
        <authorList>
            <person name="Dehal P."/>
            <person name="Satou Y."/>
            <person name="Campbell R.K."/>
            <person name="Chapman J."/>
            <person name="Degnan B."/>
            <person name="De Tomaso A."/>
            <person name="Davidson B."/>
            <person name="Di Gregorio A."/>
            <person name="Gelpke M."/>
            <person name="Goodstein D.M."/>
            <person name="Harafuji N."/>
            <person name="Hastings K.E."/>
            <person name="Ho I."/>
            <person name="Hotta K."/>
            <person name="Huang W."/>
            <person name="Kawashima T."/>
            <person name="Lemaire P."/>
            <person name="Martinez D."/>
            <person name="Meinertzhagen I.A."/>
            <person name="Necula S."/>
            <person name="Nonaka M."/>
            <person name="Putnam N."/>
            <person name="Rash S."/>
            <person name="Saiga H."/>
            <person name="Satake M."/>
            <person name="Terry A."/>
            <person name="Yamada L."/>
            <person name="Wang H.G."/>
            <person name="Awazu S."/>
            <person name="Azumi K."/>
            <person name="Boore J."/>
            <person name="Branno M."/>
            <person name="Chin-Bow S."/>
            <person name="DeSantis R."/>
            <person name="Doyle S."/>
            <person name="Francino P."/>
            <person name="Keys D.N."/>
            <person name="Haga S."/>
            <person name="Hayashi H."/>
            <person name="Hino K."/>
            <person name="Imai K.S."/>
            <person name="Inaba K."/>
            <person name="Kano S."/>
            <person name="Kobayashi K."/>
            <person name="Kobayashi M."/>
            <person name="Lee B.I."/>
            <person name="Makabe K.W."/>
            <person name="Manohar C."/>
            <person name="Matassi G."/>
            <person name="Medina M."/>
            <person name="Mochizuki Y."/>
            <person name="Mount S."/>
            <person name="Morishita T."/>
            <person name="Miura S."/>
            <person name="Nakayama A."/>
            <person name="Nishizaka S."/>
            <person name="Nomoto H."/>
            <person name="Ohta F."/>
            <person name="Oishi K."/>
            <person name="Rigoutsos I."/>
            <person name="Sano M."/>
            <person name="Sasaki A."/>
            <person name="Sasakura Y."/>
            <person name="Shoguchi E."/>
            <person name="Shin-i T."/>
            <person name="Spagnuolo A."/>
            <person name="Stainier D."/>
            <person name="Suzuki M.M."/>
            <person name="Tassy O."/>
            <person name="Takatori N."/>
            <person name="Tokuoka M."/>
            <person name="Yagi K."/>
            <person name="Yoshizaki F."/>
            <person name="Wada S."/>
            <person name="Zhang C."/>
            <person name="Hyatt P.D."/>
            <person name="Larimer F."/>
            <person name="Detter C."/>
            <person name="Doggett N."/>
            <person name="Glavina T."/>
            <person name="Hawkins T."/>
            <person name="Richardson P."/>
            <person name="Lucas S."/>
            <person name="Kohara Y."/>
            <person name="Levine M."/>
            <person name="Satoh N."/>
            <person name="Rokhsar D.S."/>
        </authorList>
    </citation>
    <scope>NUCLEOTIDE SEQUENCE [LARGE SCALE GENOMIC DNA]</scope>
</reference>
<dbReference type="AlphaFoldDB" id="F6W7X1"/>